<reference evidence="2 3" key="1">
    <citation type="submission" date="2016-05" db="EMBL/GenBank/DDBJ databases">
        <title>Genome sequencing reveals origins of a unique bacterial endosymbiosis in the earliest lineages of terrestrial Fungi.</title>
        <authorList>
            <consortium name="DOE Joint Genome Institute"/>
            <person name="Uehling J."/>
            <person name="Gryganskyi A."/>
            <person name="Hameed K."/>
            <person name="Tschaplinski T."/>
            <person name="Misztal P."/>
            <person name="Wu S."/>
            <person name="Desiro A."/>
            <person name="Vande Pol N."/>
            <person name="Du Z.-Y."/>
            <person name="Zienkiewicz A."/>
            <person name="Zienkiewicz K."/>
            <person name="Morin E."/>
            <person name="Tisserant E."/>
            <person name="Splivallo R."/>
            <person name="Hainaut M."/>
            <person name="Henrissat B."/>
            <person name="Ohm R."/>
            <person name="Kuo A."/>
            <person name="Yan J."/>
            <person name="Lipzen A."/>
            <person name="Nolan M."/>
            <person name="Labutti K."/>
            <person name="Barry K."/>
            <person name="Goldstein A."/>
            <person name="Labbe J."/>
            <person name="Schadt C."/>
            <person name="Tuskan G."/>
            <person name="Grigoriev I."/>
            <person name="Martin F."/>
            <person name="Vilgalys R."/>
            <person name="Bonito G."/>
        </authorList>
    </citation>
    <scope>NUCLEOTIDE SEQUENCE [LARGE SCALE GENOMIC DNA]</scope>
    <source>
        <strain evidence="2 3">AG-77</strain>
    </source>
</reference>
<feature type="compositionally biased region" description="Acidic residues" evidence="1">
    <location>
        <begin position="80"/>
        <end position="100"/>
    </location>
</feature>
<dbReference type="AlphaFoldDB" id="A0A197KDU4"/>
<feature type="region of interest" description="Disordered" evidence="1">
    <location>
        <begin position="263"/>
        <end position="312"/>
    </location>
</feature>
<feature type="region of interest" description="Disordered" evidence="1">
    <location>
        <begin position="68"/>
        <end position="107"/>
    </location>
</feature>
<feature type="compositionally biased region" description="Acidic residues" evidence="1">
    <location>
        <begin position="416"/>
        <end position="430"/>
    </location>
</feature>
<feature type="compositionally biased region" description="Polar residues" evidence="1">
    <location>
        <begin position="275"/>
        <end position="287"/>
    </location>
</feature>
<proteinExistence type="predicted"/>
<accession>A0A197KDU4</accession>
<protein>
    <submittedName>
        <fullName evidence="2">Uncharacterized protein</fullName>
    </submittedName>
</protein>
<gene>
    <name evidence="2" type="ORF">K457DRAFT_573165</name>
</gene>
<feature type="compositionally biased region" description="Low complexity" evidence="1">
    <location>
        <begin position="17"/>
        <end position="45"/>
    </location>
</feature>
<dbReference type="EMBL" id="KV442014">
    <property type="protein sequence ID" value="OAQ35348.1"/>
    <property type="molecule type" value="Genomic_DNA"/>
</dbReference>
<evidence type="ECO:0000313" key="2">
    <source>
        <dbReference type="EMBL" id="OAQ35348.1"/>
    </source>
</evidence>
<sequence>MDSQVAKRHRLDHPIVSHPSSPSLPSPSSSSLRSLLESPSTSPTPMAATIVTGPGSGKTMFFKWKGRGPQCELHRNNDDNYIDDDDKTVLSDDDGEEDGYSSDGAASLAATQKDVWSAYSDDNEDKDDRAASTMVLADYDAGDLKTPIYSTTRTPGTAMWMFNGVNLEGGNSIASPSSPARSVGWSLPQKLTDYEGFQDAWAEINEMAAFEEDLEYAGLHESIEEFLTRMHERKRKSEFAQGSEFEDGPEYADAIWVPFEQPDYKHLDGDKTPTDDTNGNRTIRTRGSNSSSSNSKKDVGDSQLIDMGTYVDYPSGDEYSDLEFWKAMKNDNKASKGTDNRARKEIDNDNPSTSCTDNYDSDSTAGWESDDSDQDTIKGGNTAGDYLDEKDLEISGIIGTTDKTGGITGSGCRYDYEDEVDYGEDDDLFD</sequence>
<evidence type="ECO:0000256" key="1">
    <source>
        <dbReference type="SAM" id="MobiDB-lite"/>
    </source>
</evidence>
<organism evidence="2 3">
    <name type="scientific">Linnemannia elongata AG-77</name>
    <dbReference type="NCBI Taxonomy" id="1314771"/>
    <lineage>
        <taxon>Eukaryota</taxon>
        <taxon>Fungi</taxon>
        <taxon>Fungi incertae sedis</taxon>
        <taxon>Mucoromycota</taxon>
        <taxon>Mortierellomycotina</taxon>
        <taxon>Mortierellomycetes</taxon>
        <taxon>Mortierellales</taxon>
        <taxon>Mortierellaceae</taxon>
        <taxon>Linnemannia</taxon>
    </lineage>
</organism>
<evidence type="ECO:0000313" key="3">
    <source>
        <dbReference type="Proteomes" id="UP000078512"/>
    </source>
</evidence>
<feature type="compositionally biased region" description="Basic and acidic residues" evidence="1">
    <location>
        <begin position="263"/>
        <end position="274"/>
    </location>
</feature>
<feature type="compositionally biased region" description="Low complexity" evidence="1">
    <location>
        <begin position="394"/>
        <end position="405"/>
    </location>
</feature>
<dbReference type="Proteomes" id="UP000078512">
    <property type="component" value="Unassembled WGS sequence"/>
</dbReference>
<keyword evidence="3" id="KW-1185">Reference proteome</keyword>
<feature type="region of interest" description="Disordered" evidence="1">
    <location>
        <begin position="330"/>
        <end position="430"/>
    </location>
</feature>
<feature type="region of interest" description="Disordered" evidence="1">
    <location>
        <begin position="1"/>
        <end position="56"/>
    </location>
</feature>
<feature type="compositionally biased region" description="Basic and acidic residues" evidence="1">
    <location>
        <begin position="330"/>
        <end position="347"/>
    </location>
</feature>
<feature type="compositionally biased region" description="Polar residues" evidence="1">
    <location>
        <begin position="349"/>
        <end position="366"/>
    </location>
</feature>
<dbReference type="OrthoDB" id="2448354at2759"/>
<feature type="compositionally biased region" description="Basic residues" evidence="1">
    <location>
        <begin position="1"/>
        <end position="11"/>
    </location>
</feature>
<name>A0A197KDU4_9FUNG</name>